<name>A0ABM5NXJ2_9CLOT</name>
<dbReference type="InterPro" id="IPR019734">
    <property type="entry name" value="TPR_rpt"/>
</dbReference>
<keyword evidence="3" id="KW-1185">Reference proteome</keyword>
<dbReference type="InterPro" id="IPR001296">
    <property type="entry name" value="Glyco_trans_1"/>
</dbReference>
<dbReference type="SMART" id="SM00028">
    <property type="entry name" value="TPR"/>
    <property type="match status" value="2"/>
</dbReference>
<dbReference type="InterPro" id="IPR011990">
    <property type="entry name" value="TPR-like_helical_dom_sf"/>
</dbReference>
<protein>
    <submittedName>
        <fullName evidence="2">Glycosyltransferase</fullName>
        <ecNumber evidence="2">2.4.-.-</ecNumber>
    </submittedName>
</protein>
<dbReference type="Proteomes" id="UP000017590">
    <property type="component" value="Chromosome"/>
</dbReference>
<keyword evidence="2" id="KW-0328">Glycosyltransferase</keyword>
<dbReference type="SUPFAM" id="SSF48452">
    <property type="entry name" value="TPR-like"/>
    <property type="match status" value="1"/>
</dbReference>
<dbReference type="Gene3D" id="1.25.40.10">
    <property type="entry name" value="Tetratricopeptide repeat domain"/>
    <property type="match status" value="1"/>
</dbReference>
<evidence type="ECO:0000259" key="1">
    <source>
        <dbReference type="Pfam" id="PF00534"/>
    </source>
</evidence>
<dbReference type="Pfam" id="PF13414">
    <property type="entry name" value="TPR_11"/>
    <property type="match status" value="1"/>
</dbReference>
<dbReference type="Gene3D" id="3.40.50.2000">
    <property type="entry name" value="Glycogen Phosphorylase B"/>
    <property type="match status" value="2"/>
</dbReference>
<dbReference type="SUPFAM" id="SSF53756">
    <property type="entry name" value="UDP-Glycosyltransferase/glycogen phosphorylase"/>
    <property type="match status" value="1"/>
</dbReference>
<sequence length="450" mass="53747">MKNDMDLLKKQLKDNIQKLIDSDDLKDARQIVEQYKGTDKGDIEAYSMDAVILIMENKFDEAQEVLREGLNIDESNFDLNYNLGYIYEQKKNFRQALWYYNRALHNCGDENAVKEINQIMKKIQKEHNTKLIDDRKKIIFFDKGDDKFIWDIINELSEEYETRHIRVTNYKQIDEGMQWADICWFEWCDELVGYGSKLLIAKEKKIICRIHGYEVYSDFIREPNWKNVNDLIIVAPHIRRIFEENTRNIDKGNLRIHTVFCGINVDKYPLNIKKKGYNLGYLGYINFKKNIPLTLDIFKKLHDIDSRYKLYIAGQFQDARTLAYFQYFIKEYKLDKSVVFEGWQNEKQKIEWFKKIDYMVISSIDEGLCFAAAESMVSGIKPILHNCEGIKDHYDKKYIFNSVDEAVKMITEEKYDSREYRKFIQDKYSLDKENFYITKVLDRLNEGELK</sequence>
<keyword evidence="2" id="KW-0808">Transferase</keyword>
<dbReference type="PANTHER" id="PTHR12526">
    <property type="entry name" value="GLYCOSYLTRANSFERASE"/>
    <property type="match status" value="1"/>
</dbReference>
<dbReference type="RefSeq" id="WP_023162989.1">
    <property type="nucleotide sequence ID" value="NC_022592.1"/>
</dbReference>
<dbReference type="EC" id="2.4.-.-" evidence="2"/>
<accession>A0ABM5NXJ2</accession>
<dbReference type="EMBL" id="CP006763">
    <property type="protein sequence ID" value="AGY77270.1"/>
    <property type="molecule type" value="Genomic_DNA"/>
</dbReference>
<proteinExistence type="predicted"/>
<reference evidence="3" key="1">
    <citation type="journal article" date="2014" name="Biotechnol. Biofuels">
        <title>Comparison of single-molecule sequencing and hybrid approaches for finishing the genome of Clostridium autoethanogenum and analysis of CRISPR systems in industrial relevant Clostridia.</title>
        <authorList>
            <person name="Brown S.D."/>
            <person name="Nagaraju S."/>
            <person name="Utturkar S."/>
            <person name="De Tissera S."/>
            <person name="Segovia S."/>
            <person name="Mitchell W."/>
            <person name="Land M.L."/>
            <person name="Dassanayake A."/>
            <person name="Kopke M."/>
        </authorList>
    </citation>
    <scope>NUCLEOTIDE SEQUENCE [LARGE SCALE GENOMIC DNA]</scope>
    <source>
        <strain evidence="3">DSM 10061</strain>
    </source>
</reference>
<dbReference type="Pfam" id="PF00534">
    <property type="entry name" value="Glycos_transf_1"/>
    <property type="match status" value="1"/>
</dbReference>
<evidence type="ECO:0000313" key="2">
    <source>
        <dbReference type="EMBL" id="AGY77270.1"/>
    </source>
</evidence>
<dbReference type="PANTHER" id="PTHR12526:SF630">
    <property type="entry name" value="GLYCOSYLTRANSFERASE"/>
    <property type="match status" value="1"/>
</dbReference>
<organism evidence="2 3">
    <name type="scientific">Clostridium autoethanogenum DSM 10061</name>
    <dbReference type="NCBI Taxonomy" id="1341692"/>
    <lineage>
        <taxon>Bacteria</taxon>
        <taxon>Bacillati</taxon>
        <taxon>Bacillota</taxon>
        <taxon>Clostridia</taxon>
        <taxon>Eubacteriales</taxon>
        <taxon>Clostridiaceae</taxon>
        <taxon>Clostridium</taxon>
    </lineage>
</organism>
<evidence type="ECO:0000313" key="3">
    <source>
        <dbReference type="Proteomes" id="UP000017590"/>
    </source>
</evidence>
<feature type="domain" description="Glycosyl transferase family 1" evidence="1">
    <location>
        <begin position="269"/>
        <end position="393"/>
    </location>
</feature>
<gene>
    <name evidence="2" type="ORF">CAETHG_3067</name>
</gene>
<dbReference type="GO" id="GO:0016757">
    <property type="term" value="F:glycosyltransferase activity"/>
    <property type="evidence" value="ECO:0007669"/>
    <property type="project" value="UniProtKB-KW"/>
</dbReference>